<dbReference type="EC" id="1.11.1.6" evidence="1"/>
<dbReference type="PANTHER" id="PTHR36195">
    <property type="entry name" value="DOMAIN PROTEIN, PUTATIVE (AFU_ORTHOLOGUE AFUA_5G01990)-RELATED-RELATED"/>
    <property type="match status" value="1"/>
</dbReference>
<evidence type="ECO:0000313" key="1">
    <source>
        <dbReference type="EMBL" id="QHI95975.1"/>
    </source>
</evidence>
<keyword evidence="1" id="KW-0560">Oxidoreductase</keyword>
<dbReference type="GO" id="GO:0020037">
    <property type="term" value="F:heme binding"/>
    <property type="evidence" value="ECO:0007669"/>
    <property type="project" value="InterPro"/>
</dbReference>
<dbReference type="Gene3D" id="2.40.180.10">
    <property type="entry name" value="Catalase core domain"/>
    <property type="match status" value="1"/>
</dbReference>
<name>A0A6P1NBD6_9PROT</name>
<dbReference type="RefSeq" id="WP_160619048.1">
    <property type="nucleotide sequence ID" value="NZ_CP047652.1"/>
</dbReference>
<dbReference type="CDD" id="cd08152">
    <property type="entry name" value="y4iL_like"/>
    <property type="match status" value="1"/>
</dbReference>
<dbReference type="EMBL" id="CP047652">
    <property type="protein sequence ID" value="QHI95975.1"/>
    <property type="molecule type" value="Genomic_DNA"/>
</dbReference>
<sequence length="358" mass="40282">MKDPVLYSDDLEHVAPNEQKIHQGFAKEFHKIITTTHRDEGRAGRGVHAKSHALLEGTIHIHEGLPDILAQGLFAKPGEHSVVVRISTIPGDVLDDAVSLPRGFALKINDVEGELLPDNEGVPVQDFLFVNGPIFAAPDSRHFLNTLRLLAPTTDRLNGFKKLLSRLMRSVQKQLIRWGRPNDMVALLGGYPPTIPVGERFFSQVPVRFGKYVAKFDIVPTSESFKRQEGRMIDVDKNPTAIREALNNFFSKEGGEWTLRAQLCRDLTENPIENAGKIWSEENNPFLPLATIRIPPQEAWSEERAKRLEDSLSFSPWHGLAAHRPLGDIMRARRATYPYSSQLRTRLNGCPLHFKASK</sequence>
<evidence type="ECO:0000313" key="2">
    <source>
        <dbReference type="Proteomes" id="UP000463975"/>
    </source>
</evidence>
<reference evidence="1 2" key="1">
    <citation type="submission" date="2020-01" db="EMBL/GenBank/DDBJ databases">
        <title>Genome sequencing of strain KACC 21507.</title>
        <authorList>
            <person name="Heo J."/>
            <person name="Kim S.-J."/>
            <person name="Kim J.-S."/>
            <person name="Hong S.-B."/>
            <person name="Kwon S.-W."/>
        </authorList>
    </citation>
    <scope>NUCLEOTIDE SEQUENCE [LARGE SCALE GENOMIC DNA]</scope>
    <source>
        <strain evidence="1 2">KACC 21507</strain>
    </source>
</reference>
<dbReference type="PANTHER" id="PTHR36195:SF4">
    <property type="entry name" value="DOMAIN PROTEIN, PUTATIVE (AFU_ORTHOLOGUE AFUA_5G01990)-RELATED"/>
    <property type="match status" value="1"/>
</dbReference>
<protein>
    <submittedName>
        <fullName evidence="1">Catalase</fullName>
        <ecNumber evidence="1">1.11.1.6</ecNumber>
    </submittedName>
</protein>
<dbReference type="GO" id="GO:0004096">
    <property type="term" value="F:catalase activity"/>
    <property type="evidence" value="ECO:0007669"/>
    <property type="project" value="UniProtKB-EC"/>
</dbReference>
<dbReference type="InterPro" id="IPR020835">
    <property type="entry name" value="Catalase_sf"/>
</dbReference>
<organism evidence="1 2">
    <name type="scientific">Aristophania vespae</name>
    <dbReference type="NCBI Taxonomy" id="2697033"/>
    <lineage>
        <taxon>Bacteria</taxon>
        <taxon>Pseudomonadati</taxon>
        <taxon>Pseudomonadota</taxon>
        <taxon>Alphaproteobacteria</taxon>
        <taxon>Acetobacterales</taxon>
        <taxon>Acetobacteraceae</taxon>
        <taxon>Aristophania</taxon>
    </lineage>
</organism>
<dbReference type="SUPFAM" id="SSF56634">
    <property type="entry name" value="Heme-dependent catalase-like"/>
    <property type="match status" value="1"/>
</dbReference>
<dbReference type="AlphaFoldDB" id="A0A6P1NBD6"/>
<accession>A0A6P1NBD6</accession>
<dbReference type="Proteomes" id="UP000463975">
    <property type="component" value="Chromosome"/>
</dbReference>
<keyword evidence="1" id="KW-0575">Peroxidase</keyword>
<dbReference type="KEGG" id="bomb:GT348_06765"/>
<proteinExistence type="predicted"/>
<keyword evidence="2" id="KW-1185">Reference proteome</keyword>
<gene>
    <name evidence="1" type="ORF">GT348_06765</name>
</gene>